<feature type="region of interest" description="Disordered" evidence="2">
    <location>
        <begin position="812"/>
        <end position="856"/>
    </location>
</feature>
<feature type="compositionally biased region" description="Polar residues" evidence="2">
    <location>
        <begin position="163"/>
        <end position="172"/>
    </location>
</feature>
<dbReference type="Proteomes" id="UP000663846">
    <property type="component" value="Unassembled WGS sequence"/>
</dbReference>
<feature type="compositionally biased region" description="Low complexity" evidence="2">
    <location>
        <begin position="389"/>
        <end position="402"/>
    </location>
</feature>
<feature type="compositionally biased region" description="Low complexity" evidence="2">
    <location>
        <begin position="341"/>
        <end position="354"/>
    </location>
</feature>
<evidence type="ECO:0000256" key="1">
    <source>
        <dbReference type="SAM" id="Coils"/>
    </source>
</evidence>
<organism evidence="3 4">
    <name type="scientific">Rhizoctonia solani</name>
    <dbReference type="NCBI Taxonomy" id="456999"/>
    <lineage>
        <taxon>Eukaryota</taxon>
        <taxon>Fungi</taxon>
        <taxon>Dikarya</taxon>
        <taxon>Basidiomycota</taxon>
        <taxon>Agaricomycotina</taxon>
        <taxon>Agaricomycetes</taxon>
        <taxon>Cantharellales</taxon>
        <taxon>Ceratobasidiaceae</taxon>
        <taxon>Rhizoctonia</taxon>
    </lineage>
</organism>
<feature type="compositionally biased region" description="Low complexity" evidence="2">
    <location>
        <begin position="824"/>
        <end position="833"/>
    </location>
</feature>
<feature type="compositionally biased region" description="Low complexity" evidence="2">
    <location>
        <begin position="1064"/>
        <end position="1073"/>
    </location>
</feature>
<feature type="compositionally biased region" description="Low complexity" evidence="2">
    <location>
        <begin position="542"/>
        <end position="555"/>
    </location>
</feature>
<proteinExistence type="predicted"/>
<feature type="compositionally biased region" description="Polar residues" evidence="2">
    <location>
        <begin position="357"/>
        <end position="369"/>
    </location>
</feature>
<feature type="region of interest" description="Disordered" evidence="2">
    <location>
        <begin position="597"/>
        <end position="737"/>
    </location>
</feature>
<feature type="compositionally biased region" description="Low complexity" evidence="2">
    <location>
        <begin position="1220"/>
        <end position="1230"/>
    </location>
</feature>
<feature type="compositionally biased region" description="Pro residues" evidence="2">
    <location>
        <begin position="426"/>
        <end position="436"/>
    </location>
</feature>
<sequence length="1286" mass="135650">MPPFSSMLRTKKGRKSRPRTPPSPGSFYSPSVARSPAPWVHQRTSSDVNEPVYSGSWGRRAAPPSSWTERTLARPPPRSASKDSLTLELNDDLPRPTHSRGPSGASTSSPRTKAPALHMPSPLGEPSGSTSVNVAEPGPVSGPKSSLADAHRRIPTPIKIPRTHNTPSVTIQRSPSPSSSARPASNCPSSNSGSLSTSPAPSDGGPELMTVLRAERASASILGLGFTLKGETTSRLSAFGSVRMDSATLPVESEEGHGGSSLPRAGLRRSTSTDEGLATSIYPPPPVRRPDTDMGMGTGRPATVYAMDRISEVPSPSFLDTTYTMPNSLHPGSSIRPTSEYYSPYSFPPGSSFGAQEPTSPFRQRSQTVGERVTGRELYVHAGTGRQRSVSASGSGANSNMSPAMGIKRARSPSGATATTYASRPATPPDAHPLPSLPGLGLVNIAPSLGNTAPSQTVPTRTKNLQAPNLAGNYSVALSGAGSTGTTPSVSLGFSSASGFGSYSFSPSSGTTQPTPLSGATQPTSSSGTAQVTPSSGTNQHTSSSRTGSSTSLDSPPLRTTRLGSAPNTTTGSMGATTALPPILSKFTRQPLGFENFSFLGGRGRSASEVTRSGSEVTKSASNSAAGSEIVEVPTRPARPPSLSLRDDAPDAPHLAHSNSNSSIGSAGLDLRRKRSSPVVHGLERKSSNPGSLASTRRKGSDAGIPTIHRTDSSNGSQRTAGTQQPTPTSPTPGALLTIKQRRETSFPTTPRSFSHEDSPARAVELPGFVVDGSLLMPLKSPAQSTRKAHLPIGPKSVPVVPTRSEPVPTVAVPVVPTPGPSTGGASASSGGTKTRPSKPVGAPRQPPPSPTFEPVPVRWRGLTMEAAKWTFSSSQLHNIVSRAIKQSAETSCVRLLPLDVLDQELPVEVERLEQLRDVLQTKYKAQVRRRRLLMRSLALYIDGHDPPTSKRLLDELEDVGVVCDQLAEDLYLVGDQLSQIARLRDVHSTSALAVALRKINQSYIRARSEVVELQAERTSLEAERDEAWLMAESLERELVESKHLAPPNSDDSSKPPSSDESRVSAARRSSVRQSKLTFRRSMRRSARSSTSSMRYHSIIFPRPPTTAPPFIDLPQPDSSGEFIPPVPPVNPNKHLSSLEPSRPESIGVLPSGVYALSPTGAGSEVVGVTTPSATSHDLYVAQNELLKLLGLSYKEYGFKIRPRSYSDCDSPPPAPSSPPGTKTSGAPSSFHRPSSRGKLFRSSSDQALRRHSSGLERVIAVEVPAFGGVPEDPAAILAALTLPQD</sequence>
<feature type="coiled-coil region" evidence="1">
    <location>
        <begin position="997"/>
        <end position="1024"/>
    </location>
</feature>
<feature type="compositionally biased region" description="Basic residues" evidence="2">
    <location>
        <begin position="9"/>
        <end position="18"/>
    </location>
</feature>
<evidence type="ECO:0000313" key="3">
    <source>
        <dbReference type="EMBL" id="CAE6371221.1"/>
    </source>
</evidence>
<name>A0A8H2WDF9_9AGAM</name>
<feature type="region of interest" description="Disordered" evidence="2">
    <location>
        <begin position="340"/>
        <end position="439"/>
    </location>
</feature>
<feature type="region of interest" description="Disordered" evidence="2">
    <location>
        <begin position="504"/>
        <end position="582"/>
    </location>
</feature>
<dbReference type="EMBL" id="CAJMWS010000137">
    <property type="protein sequence ID" value="CAE6371221.1"/>
    <property type="molecule type" value="Genomic_DNA"/>
</dbReference>
<feature type="region of interest" description="Disordered" evidence="2">
    <location>
        <begin position="1042"/>
        <end position="1096"/>
    </location>
</feature>
<feature type="compositionally biased region" description="Polar residues" evidence="2">
    <location>
        <begin position="562"/>
        <end position="576"/>
    </location>
</feature>
<feature type="compositionally biased region" description="Polar residues" evidence="2">
    <location>
        <begin position="608"/>
        <end position="626"/>
    </location>
</feature>
<feature type="compositionally biased region" description="Polar residues" evidence="2">
    <location>
        <begin position="511"/>
        <end position="541"/>
    </location>
</feature>
<feature type="compositionally biased region" description="Basic residues" evidence="2">
    <location>
        <begin position="1078"/>
        <end position="1087"/>
    </location>
</feature>
<feature type="compositionally biased region" description="Low complexity" evidence="2">
    <location>
        <begin position="173"/>
        <end position="202"/>
    </location>
</feature>
<gene>
    <name evidence="3" type="ORF">RDB_LOCUS26067</name>
</gene>
<evidence type="ECO:0000313" key="4">
    <source>
        <dbReference type="Proteomes" id="UP000663846"/>
    </source>
</evidence>
<keyword evidence="1" id="KW-0175">Coiled coil</keyword>
<feature type="region of interest" description="Disordered" evidence="2">
    <location>
        <begin position="1205"/>
        <end position="1249"/>
    </location>
</feature>
<evidence type="ECO:0000256" key="2">
    <source>
        <dbReference type="SAM" id="MobiDB-lite"/>
    </source>
</evidence>
<comment type="caution">
    <text evidence="3">The sequence shown here is derived from an EMBL/GenBank/DDBJ whole genome shotgun (WGS) entry which is preliminary data.</text>
</comment>
<protein>
    <submittedName>
        <fullName evidence="3">Uncharacterized protein</fullName>
    </submittedName>
</protein>
<feature type="compositionally biased region" description="Basic and acidic residues" evidence="2">
    <location>
        <begin position="1052"/>
        <end position="1063"/>
    </location>
</feature>
<feature type="compositionally biased region" description="Pro residues" evidence="2">
    <location>
        <begin position="845"/>
        <end position="854"/>
    </location>
</feature>
<accession>A0A8H2WDF9</accession>
<feature type="region of interest" description="Disordered" evidence="2">
    <location>
        <begin position="1"/>
        <end position="209"/>
    </location>
</feature>
<dbReference type="OrthoDB" id="3187013at2759"/>
<feature type="region of interest" description="Disordered" evidence="2">
    <location>
        <begin position="247"/>
        <end position="300"/>
    </location>
</feature>
<reference evidence="3" key="1">
    <citation type="submission" date="2021-01" db="EMBL/GenBank/DDBJ databases">
        <authorList>
            <person name="Kaushik A."/>
        </authorList>
    </citation>
    <scope>NUCLEOTIDE SEQUENCE</scope>
    <source>
        <strain evidence="3">AG1-1C</strain>
    </source>
</reference>
<feature type="compositionally biased region" description="Low complexity" evidence="2">
    <location>
        <begin position="720"/>
        <end position="735"/>
    </location>
</feature>